<proteinExistence type="predicted"/>
<dbReference type="Gene3D" id="3.20.20.190">
    <property type="entry name" value="Phosphatidylinositol (PI) phosphodiesterase"/>
    <property type="match status" value="1"/>
</dbReference>
<dbReference type="Pfam" id="PF03009">
    <property type="entry name" value="GDPD"/>
    <property type="match status" value="1"/>
</dbReference>
<reference evidence="2 3" key="1">
    <citation type="submission" date="2020-07" db="EMBL/GenBank/DDBJ databases">
        <authorList>
            <person name="Feng H."/>
        </authorList>
    </citation>
    <scope>NUCLEOTIDE SEQUENCE [LARGE SCALE GENOMIC DNA]</scope>
    <source>
        <strain evidence="3">s-11</strain>
    </source>
</reference>
<dbReference type="OrthoDB" id="384721at2"/>
<dbReference type="AlphaFoldDB" id="A0A7W1X7U9"/>
<comment type="caution">
    <text evidence="2">The sequence shown here is derived from an EMBL/GenBank/DDBJ whole genome shotgun (WGS) entry which is preliminary data.</text>
</comment>
<dbReference type="EMBL" id="JACEIP010000002">
    <property type="protein sequence ID" value="MBA4541584.1"/>
    <property type="molecule type" value="Genomic_DNA"/>
</dbReference>
<dbReference type="CDD" id="cd08561">
    <property type="entry name" value="GDPD_cytoplasmic_ScUgpQ2_like"/>
    <property type="match status" value="1"/>
</dbReference>
<evidence type="ECO:0000313" key="3">
    <source>
        <dbReference type="Proteomes" id="UP000530514"/>
    </source>
</evidence>
<dbReference type="GO" id="GO:0006629">
    <property type="term" value="P:lipid metabolic process"/>
    <property type="evidence" value="ECO:0007669"/>
    <property type="project" value="InterPro"/>
</dbReference>
<dbReference type="SUPFAM" id="SSF51695">
    <property type="entry name" value="PLC-like phosphodiesterases"/>
    <property type="match status" value="1"/>
</dbReference>
<accession>A0A7W1X7U9</accession>
<gene>
    <name evidence="2" type="ORF">H1164_01515</name>
</gene>
<protein>
    <submittedName>
        <fullName evidence="2">Glycerophosphodiester phosphodiesterase</fullName>
    </submittedName>
</protein>
<organism evidence="2 3">
    <name type="scientific">Thermoactinomyces daqus</name>
    <dbReference type="NCBI Taxonomy" id="1329516"/>
    <lineage>
        <taxon>Bacteria</taxon>
        <taxon>Bacillati</taxon>
        <taxon>Bacillota</taxon>
        <taxon>Bacilli</taxon>
        <taxon>Bacillales</taxon>
        <taxon>Thermoactinomycetaceae</taxon>
        <taxon>Thermoactinomyces</taxon>
    </lineage>
</organism>
<feature type="domain" description="GP-PDE" evidence="1">
    <location>
        <begin position="43"/>
        <end position="299"/>
    </location>
</feature>
<dbReference type="PANTHER" id="PTHR46211">
    <property type="entry name" value="GLYCEROPHOSPHORYL DIESTER PHOSPHODIESTERASE"/>
    <property type="match status" value="1"/>
</dbReference>
<dbReference type="PANTHER" id="PTHR46211:SF1">
    <property type="entry name" value="GLYCEROPHOSPHODIESTER PHOSPHODIESTERASE, CYTOPLASMIC"/>
    <property type="match status" value="1"/>
</dbReference>
<name>A0A7W1X7U9_9BACL</name>
<dbReference type="PROSITE" id="PS51704">
    <property type="entry name" value="GP_PDE"/>
    <property type="match status" value="1"/>
</dbReference>
<dbReference type="GO" id="GO:0008081">
    <property type="term" value="F:phosphoric diester hydrolase activity"/>
    <property type="evidence" value="ECO:0007669"/>
    <property type="project" value="InterPro"/>
</dbReference>
<dbReference type="InterPro" id="IPR017946">
    <property type="entry name" value="PLC-like_Pdiesterase_TIM-brl"/>
</dbReference>
<dbReference type="RefSeq" id="WP_052154215.1">
    <property type="nucleotide sequence ID" value="NZ_JACEIP010000002.1"/>
</dbReference>
<evidence type="ECO:0000313" key="2">
    <source>
        <dbReference type="EMBL" id="MBA4541584.1"/>
    </source>
</evidence>
<evidence type="ECO:0000259" key="1">
    <source>
        <dbReference type="PROSITE" id="PS51704"/>
    </source>
</evidence>
<dbReference type="InterPro" id="IPR030395">
    <property type="entry name" value="GP_PDE_dom"/>
</dbReference>
<dbReference type="Proteomes" id="UP000530514">
    <property type="component" value="Unassembled WGS sequence"/>
</dbReference>
<keyword evidence="3" id="KW-1185">Reference proteome</keyword>
<sequence length="314" mass="35519">MKTTKKWFIGILIALLLLVFVNLLLATFFTPKMPTVLPELERPVQIAHQGGASLAPSNTMTAFDLAHALGTPVLDLDLHMTKDGHLVAIHDPTVNRTTNGTGSISNHTLKELKNLDAGYKFTDLRGEHAYRGMGVTIPTLEEIFQTYGPDSFFNIEIKDDNPAGQIPQIEHKLWMLIQKYHLEHKVIINSFDDDIIRSFKQISHRQVALGASRAEVKRFVILSKLHLSGFYRPQANVLEIPVENSGVNLRDKHLIETAHRFNMQVYYWTIDDKKTMRELLNLGADGILTNRPDLLKEVVEEQKKKRQGGNAVVK</sequence>